<dbReference type="InterPro" id="IPR036249">
    <property type="entry name" value="Thioredoxin-like_sf"/>
</dbReference>
<evidence type="ECO:0000256" key="5">
    <source>
        <dbReference type="ARBA" id="ARBA00023002"/>
    </source>
</evidence>
<evidence type="ECO:0000256" key="7">
    <source>
        <dbReference type="ARBA" id="ARBA00049091"/>
    </source>
</evidence>
<dbReference type="PANTHER" id="PTHR10430">
    <property type="entry name" value="PEROXIREDOXIN"/>
    <property type="match status" value="1"/>
</dbReference>
<name>A0A6P7S792_9MOLL</name>
<evidence type="ECO:0000313" key="9">
    <source>
        <dbReference type="Proteomes" id="UP000515154"/>
    </source>
</evidence>
<dbReference type="GO" id="GO:0045454">
    <property type="term" value="P:cell redox homeostasis"/>
    <property type="evidence" value="ECO:0007669"/>
    <property type="project" value="TreeGrafter"/>
</dbReference>
<evidence type="ECO:0000313" key="10">
    <source>
        <dbReference type="RefSeq" id="XP_029634204.1"/>
    </source>
</evidence>
<dbReference type="FunFam" id="3.40.30.10:FF:000020">
    <property type="entry name" value="Peroxiredoxin"/>
    <property type="match status" value="1"/>
</dbReference>
<protein>
    <recommendedName>
        <fullName evidence="8">Peroxiredoxin-5</fullName>
        <ecNumber evidence="8">1.11.1.24</ecNumber>
    </recommendedName>
</protein>
<dbReference type="KEGG" id="osn:115209798"/>
<evidence type="ECO:0000256" key="4">
    <source>
        <dbReference type="ARBA" id="ARBA00022862"/>
    </source>
</evidence>
<keyword evidence="3 8" id="KW-0575">Peroxidase</keyword>
<keyword evidence="4 8" id="KW-0049">Antioxidant</keyword>
<evidence type="ECO:0000256" key="6">
    <source>
        <dbReference type="ARBA" id="ARBA00023284"/>
    </source>
</evidence>
<keyword evidence="6 8" id="KW-0676">Redox-active center</keyword>
<comment type="function">
    <text evidence="1">Thiol-specific peroxidase that catalyzes the reduction of hydrogen peroxide and organic hydroperoxides to water and alcohols, respectively. Plays a role in cell protection against oxidative stress by detoxifying peroxides and as sensor of hydrogen peroxide-mediated signaling events.</text>
</comment>
<proteinExistence type="inferred from homology"/>
<evidence type="ECO:0000256" key="2">
    <source>
        <dbReference type="ARBA" id="ARBA00010505"/>
    </source>
</evidence>
<accession>A0A6P7S792</accession>
<dbReference type="CDD" id="cd03013">
    <property type="entry name" value="PRX5_like"/>
    <property type="match status" value="1"/>
</dbReference>
<evidence type="ECO:0000256" key="1">
    <source>
        <dbReference type="ARBA" id="ARBA00003330"/>
    </source>
</evidence>
<dbReference type="PANTHER" id="PTHR10430:SF16">
    <property type="entry name" value="PEROXIREDOXIN-5, MITOCHONDRIAL"/>
    <property type="match status" value="1"/>
</dbReference>
<dbReference type="GO" id="GO:0034599">
    <property type="term" value="P:cellular response to oxidative stress"/>
    <property type="evidence" value="ECO:0007669"/>
    <property type="project" value="InterPro"/>
</dbReference>
<comment type="catalytic activity">
    <reaction evidence="7 8">
        <text>a hydroperoxide + [thioredoxin]-dithiol = an alcohol + [thioredoxin]-disulfide + H2O</text>
        <dbReference type="Rhea" id="RHEA:62620"/>
        <dbReference type="Rhea" id="RHEA-COMP:10698"/>
        <dbReference type="Rhea" id="RHEA-COMP:10700"/>
        <dbReference type="ChEBI" id="CHEBI:15377"/>
        <dbReference type="ChEBI" id="CHEBI:29950"/>
        <dbReference type="ChEBI" id="CHEBI:30879"/>
        <dbReference type="ChEBI" id="CHEBI:35924"/>
        <dbReference type="ChEBI" id="CHEBI:50058"/>
        <dbReference type="EC" id="1.11.1.24"/>
    </reaction>
</comment>
<dbReference type="GO" id="GO:0008379">
    <property type="term" value="F:thioredoxin peroxidase activity"/>
    <property type="evidence" value="ECO:0007669"/>
    <property type="project" value="InterPro"/>
</dbReference>
<evidence type="ECO:0000256" key="8">
    <source>
        <dbReference type="RuleBase" id="RU366011"/>
    </source>
</evidence>
<evidence type="ECO:0000256" key="3">
    <source>
        <dbReference type="ARBA" id="ARBA00022559"/>
    </source>
</evidence>
<keyword evidence="5 8" id="KW-0560">Oxidoreductase</keyword>
<dbReference type="SUPFAM" id="SSF52833">
    <property type="entry name" value="Thioredoxin-like"/>
    <property type="match status" value="1"/>
</dbReference>
<dbReference type="InterPro" id="IPR013766">
    <property type="entry name" value="Thioredoxin_domain"/>
</dbReference>
<dbReference type="GO" id="GO:0042744">
    <property type="term" value="P:hydrogen peroxide catabolic process"/>
    <property type="evidence" value="ECO:0007669"/>
    <property type="project" value="TreeGrafter"/>
</dbReference>
<dbReference type="GO" id="GO:0005777">
    <property type="term" value="C:peroxisome"/>
    <property type="evidence" value="ECO:0007669"/>
    <property type="project" value="TreeGrafter"/>
</dbReference>
<organism evidence="9 10">
    <name type="scientific">Octopus sinensis</name>
    <name type="common">East Asian common octopus</name>
    <dbReference type="NCBI Taxonomy" id="2607531"/>
    <lineage>
        <taxon>Eukaryota</taxon>
        <taxon>Metazoa</taxon>
        <taxon>Spiralia</taxon>
        <taxon>Lophotrochozoa</taxon>
        <taxon>Mollusca</taxon>
        <taxon>Cephalopoda</taxon>
        <taxon>Coleoidea</taxon>
        <taxon>Octopodiformes</taxon>
        <taxon>Octopoda</taxon>
        <taxon>Incirrata</taxon>
        <taxon>Octopodidae</taxon>
        <taxon>Octopus</taxon>
    </lineage>
</organism>
<dbReference type="Proteomes" id="UP000515154">
    <property type="component" value="Linkage group LG3"/>
</dbReference>
<keyword evidence="9" id="KW-1185">Reference proteome</keyword>
<dbReference type="EC" id="1.11.1.24" evidence="8"/>
<comment type="similarity">
    <text evidence="2 8">Belongs to the peroxiredoxin family. Prx5 subfamily.</text>
</comment>
<sequence length="189" mass="20287">MACSRISAVIRCKSSYINGSRRLSTSKPVQAALKVGDAIPSASLFEHNPNTKLNSSELFGSGKHVIFGVPGAFTPTCSESHLPGYIEKHNELKKKGIASINCVAVNDPFVMKAWGETHNATGKIRMLADIQAEFTKALGLEIDLSAVLGNVRSKRYAMVVENGIVKQLLVEPSGIELTCSAANKLMSEI</sequence>
<dbReference type="GO" id="GO:0005739">
    <property type="term" value="C:mitochondrion"/>
    <property type="evidence" value="ECO:0007669"/>
    <property type="project" value="TreeGrafter"/>
</dbReference>
<dbReference type="Gene3D" id="3.40.30.10">
    <property type="entry name" value="Glutaredoxin"/>
    <property type="match status" value="1"/>
</dbReference>
<gene>
    <name evidence="10" type="primary">LOC115209798</name>
</gene>
<dbReference type="PROSITE" id="PS51352">
    <property type="entry name" value="THIOREDOXIN_2"/>
    <property type="match status" value="1"/>
</dbReference>
<dbReference type="InterPro" id="IPR037944">
    <property type="entry name" value="PRX5-like"/>
</dbReference>
<dbReference type="RefSeq" id="XP_029634204.1">
    <property type="nucleotide sequence ID" value="XM_029778344.2"/>
</dbReference>
<dbReference type="AlphaFoldDB" id="A0A6P7S792"/>
<dbReference type="InterPro" id="IPR013740">
    <property type="entry name" value="Redoxin"/>
</dbReference>
<dbReference type="Pfam" id="PF08534">
    <property type="entry name" value="Redoxin"/>
    <property type="match status" value="1"/>
</dbReference>
<reference evidence="10" key="1">
    <citation type="submission" date="2025-08" db="UniProtKB">
        <authorList>
            <consortium name="RefSeq"/>
        </authorList>
    </citation>
    <scope>IDENTIFICATION</scope>
</reference>